<organism evidence="2">
    <name type="scientific">Singulisphaera sp. Ch08</name>
    <dbReference type="NCBI Taxonomy" id="3120278"/>
    <lineage>
        <taxon>Bacteria</taxon>
        <taxon>Pseudomonadati</taxon>
        <taxon>Planctomycetota</taxon>
        <taxon>Planctomycetia</taxon>
        <taxon>Isosphaerales</taxon>
        <taxon>Isosphaeraceae</taxon>
        <taxon>Singulisphaera</taxon>
    </lineage>
</organism>
<accession>A0AAU7CLG2</accession>
<dbReference type="AlphaFoldDB" id="A0AAU7CLG2"/>
<reference evidence="2" key="1">
    <citation type="submission" date="2024-05" db="EMBL/GenBank/DDBJ databases">
        <title>Planctomycetes of the genus Singulisphaera possess chitinolytic capabilities.</title>
        <authorList>
            <person name="Ivanova A."/>
        </authorList>
    </citation>
    <scope>NUCLEOTIDE SEQUENCE</scope>
    <source>
        <strain evidence="2">Ch08T</strain>
    </source>
</reference>
<name>A0AAU7CLG2_9BACT</name>
<dbReference type="EMBL" id="CP155447">
    <property type="protein sequence ID" value="XBH05848.1"/>
    <property type="molecule type" value="Genomic_DNA"/>
</dbReference>
<dbReference type="RefSeq" id="WP_406698699.1">
    <property type="nucleotide sequence ID" value="NZ_CP155447.1"/>
</dbReference>
<evidence type="ECO:0000256" key="1">
    <source>
        <dbReference type="SAM" id="SignalP"/>
    </source>
</evidence>
<evidence type="ECO:0000313" key="2">
    <source>
        <dbReference type="EMBL" id="XBH05848.1"/>
    </source>
</evidence>
<gene>
    <name evidence="2" type="ORF">V5E97_07405</name>
</gene>
<sequence length="182" mass="19917">MKNTLVVFAMVMMATLVFAADRPSKPSSTKTKAGGLRKPTPFQVKYAQAANQKVLIVEASLTYQYVNYVGTQIAIDPQFKLPVDVAGLLRKADWKSPDRLAYFDWLKAVPDLRCNGWDGILTKADAIEGGYVINVTFKPILASPEGSHKTASAFNEVYELSNQGLKYVSGSGNSLPPMLILE</sequence>
<keyword evidence="1" id="KW-0732">Signal</keyword>
<protein>
    <submittedName>
        <fullName evidence="2">Uncharacterized protein</fullName>
    </submittedName>
</protein>
<feature type="signal peptide" evidence="1">
    <location>
        <begin position="1"/>
        <end position="19"/>
    </location>
</feature>
<proteinExistence type="predicted"/>
<feature type="chain" id="PRO_5043537446" evidence="1">
    <location>
        <begin position="20"/>
        <end position="182"/>
    </location>
</feature>